<keyword evidence="1" id="KW-0732">Signal</keyword>
<dbReference type="EMBL" id="AZFS01000066">
    <property type="protein sequence ID" value="KRL93053.1"/>
    <property type="molecule type" value="Genomic_DNA"/>
</dbReference>
<keyword evidence="3" id="KW-1185">Reference proteome</keyword>
<evidence type="ECO:0000313" key="2">
    <source>
        <dbReference type="EMBL" id="KRL93053.1"/>
    </source>
</evidence>
<accession>A0A0R1UIF1</accession>
<evidence type="ECO:0008006" key="4">
    <source>
        <dbReference type="Google" id="ProtNLM"/>
    </source>
</evidence>
<comment type="caution">
    <text evidence="2">The sequence shown here is derived from an EMBL/GenBank/DDBJ whole genome shotgun (WGS) entry which is preliminary data.</text>
</comment>
<dbReference type="AlphaFoldDB" id="A0A0R1UIF1"/>
<evidence type="ECO:0000313" key="3">
    <source>
        <dbReference type="Proteomes" id="UP000051580"/>
    </source>
</evidence>
<evidence type="ECO:0000256" key="1">
    <source>
        <dbReference type="SAM" id="SignalP"/>
    </source>
</evidence>
<feature type="chain" id="PRO_5006411836" description="Tat pathway signal sequence domain protein" evidence="1">
    <location>
        <begin position="39"/>
        <end position="163"/>
    </location>
</feature>
<feature type="signal peptide" evidence="1">
    <location>
        <begin position="1"/>
        <end position="38"/>
    </location>
</feature>
<dbReference type="PATRIC" id="fig|1423753.3.peg.1562"/>
<protein>
    <recommendedName>
        <fullName evidence="4">Tat pathway signal sequence domain protein</fullName>
    </recommendedName>
</protein>
<name>A0A0R1UIF1_9LACO</name>
<reference evidence="2 3" key="1">
    <citation type="journal article" date="2015" name="Genome Announc.">
        <title>Expanding the biotechnology potential of lactobacilli through comparative genomics of 213 strains and associated genera.</title>
        <authorList>
            <person name="Sun Z."/>
            <person name="Harris H.M."/>
            <person name="McCann A."/>
            <person name="Guo C."/>
            <person name="Argimon S."/>
            <person name="Zhang W."/>
            <person name="Yang X."/>
            <person name="Jeffery I.B."/>
            <person name="Cooney J.C."/>
            <person name="Kagawa T.F."/>
            <person name="Liu W."/>
            <person name="Song Y."/>
            <person name="Salvetti E."/>
            <person name="Wrobel A."/>
            <person name="Rasinkangas P."/>
            <person name="Parkhill J."/>
            <person name="Rea M.C."/>
            <person name="O'Sullivan O."/>
            <person name="Ritari J."/>
            <person name="Douillard F.P."/>
            <person name="Paul Ross R."/>
            <person name="Yang R."/>
            <person name="Briner A.E."/>
            <person name="Felis G.E."/>
            <person name="de Vos W.M."/>
            <person name="Barrangou R."/>
            <person name="Klaenhammer T.R."/>
            <person name="Caufield P.W."/>
            <person name="Cui Y."/>
            <person name="Zhang H."/>
            <person name="O'Toole P.W."/>
        </authorList>
    </citation>
    <scope>NUCLEOTIDE SEQUENCE [LARGE SCALE GENOMIC DNA]</scope>
    <source>
        <strain evidence="2 3">DSM 16381</strain>
    </source>
</reference>
<organism evidence="2 3">
    <name type="scientific">Levilactobacillus hammesii DSM 16381</name>
    <dbReference type="NCBI Taxonomy" id="1423753"/>
    <lineage>
        <taxon>Bacteria</taxon>
        <taxon>Bacillati</taxon>
        <taxon>Bacillota</taxon>
        <taxon>Bacilli</taxon>
        <taxon>Lactobacillales</taxon>
        <taxon>Lactobacillaceae</taxon>
        <taxon>Levilactobacillus</taxon>
    </lineage>
</organism>
<gene>
    <name evidence="2" type="ORF">FD28_GL001500</name>
</gene>
<sequence>MTNGKGENLMDLRKVGLTCATGLTLGLAMVFTPAPAQAAKTLPGMAYTHTTPAKARGTWYTHTVVVGGYYKTVVKPHAVTWYYKAKHAGKWQKERQLKNQYLYVYRYNLKMTTTTLHMFGFYGANQKKGNFHFLSTRSIKGKSVRVMVDDNGSVNYHAWKNVK</sequence>
<dbReference type="Proteomes" id="UP000051580">
    <property type="component" value="Unassembled WGS sequence"/>
</dbReference>
<dbReference type="STRING" id="1423753.FD28_GL001500"/>
<proteinExistence type="predicted"/>